<feature type="domain" description="Sin" evidence="1">
    <location>
        <begin position="2"/>
        <end position="40"/>
    </location>
</feature>
<keyword evidence="3" id="KW-1185">Reference proteome</keyword>
<comment type="caution">
    <text evidence="2">The sequence shown here is derived from an EMBL/GenBank/DDBJ whole genome shotgun (WGS) entry which is preliminary data.</text>
</comment>
<evidence type="ECO:0000313" key="2">
    <source>
        <dbReference type="EMBL" id="MFD1020133.1"/>
    </source>
</evidence>
<protein>
    <submittedName>
        <fullName evidence="2">Anti-repressor SinI family protein</fullName>
    </submittedName>
</protein>
<reference evidence="3" key="1">
    <citation type="journal article" date="2019" name="Int. J. Syst. Evol. Microbiol.">
        <title>The Global Catalogue of Microorganisms (GCM) 10K type strain sequencing project: providing services to taxonomists for standard genome sequencing and annotation.</title>
        <authorList>
            <consortium name="The Broad Institute Genomics Platform"/>
            <consortium name="The Broad Institute Genome Sequencing Center for Infectious Disease"/>
            <person name="Wu L."/>
            <person name="Ma J."/>
        </authorList>
    </citation>
    <scope>NUCLEOTIDE SEQUENCE [LARGE SCALE GENOMIC DNA]</scope>
    <source>
        <strain evidence="3">CCUG 56607</strain>
    </source>
</reference>
<name>A0ABW3L4T6_9BACI</name>
<dbReference type="SUPFAM" id="SSF47406">
    <property type="entry name" value="SinR repressor dimerisation domain-like"/>
    <property type="match status" value="1"/>
</dbReference>
<organism evidence="2 3">
    <name type="scientific">Thalassobacillus hwangdonensis</name>
    <dbReference type="NCBI Taxonomy" id="546108"/>
    <lineage>
        <taxon>Bacteria</taxon>
        <taxon>Bacillati</taxon>
        <taxon>Bacillota</taxon>
        <taxon>Bacilli</taxon>
        <taxon>Bacillales</taxon>
        <taxon>Bacillaceae</taxon>
        <taxon>Thalassobacillus</taxon>
    </lineage>
</organism>
<dbReference type="Pfam" id="PF08671">
    <property type="entry name" value="SinI"/>
    <property type="match status" value="1"/>
</dbReference>
<proteinExistence type="predicted"/>
<accession>A0ABW3L4T6</accession>
<dbReference type="Proteomes" id="UP001596990">
    <property type="component" value="Unassembled WGS sequence"/>
</dbReference>
<evidence type="ECO:0000313" key="3">
    <source>
        <dbReference type="Proteomes" id="UP001596990"/>
    </source>
</evidence>
<dbReference type="InterPro" id="IPR010981">
    <property type="entry name" value="SinR/SinI_dimer_dom"/>
</dbReference>
<dbReference type="RefSeq" id="WP_386061196.1">
    <property type="nucleotide sequence ID" value="NZ_JBHTKL010000005.1"/>
</dbReference>
<sequence>MMNSNKQCDQLDEEWVALMKIAKSVGFKKEEVAQFINKGRVAVENGK</sequence>
<evidence type="ECO:0000259" key="1">
    <source>
        <dbReference type="PROSITE" id="PS51500"/>
    </source>
</evidence>
<dbReference type="PROSITE" id="PS51500">
    <property type="entry name" value="SIN"/>
    <property type="match status" value="1"/>
</dbReference>
<gene>
    <name evidence="2" type="ORF">ACFQ2J_13180</name>
</gene>
<dbReference type="InterPro" id="IPR036281">
    <property type="entry name" value="SinR/SinI_dimer_dom_sf"/>
</dbReference>
<dbReference type="EMBL" id="JBHTKL010000005">
    <property type="protein sequence ID" value="MFD1020133.1"/>
    <property type="molecule type" value="Genomic_DNA"/>
</dbReference>